<dbReference type="InterPro" id="IPR023787">
    <property type="entry name" value="T3SS_YcgR"/>
</dbReference>
<protein>
    <recommendedName>
        <fullName evidence="4">Flagellar brake protein YcgR</fullName>
    </recommendedName>
    <alternativeName>
        <fullName evidence="4">Cyclic di-GMP binding protein YcgR</fullName>
    </alternativeName>
</protein>
<keyword evidence="1 4" id="KW-0973">c-di-GMP</keyword>
<dbReference type="STRING" id="1122240.GCA_000620105_02383"/>
<comment type="function">
    <text evidence="4">Acts as a flagellar brake, regulating swimming and swarming in a bis-(3'-5') cyclic diguanylic acid (c-di-GMP)-dependent manner. Binds 1 c-di-GMP dimer per subunit. Increasing levels of c-di-GMP lead to decreased motility.</text>
</comment>
<evidence type="ECO:0000256" key="4">
    <source>
        <dbReference type="HAMAP-Rule" id="MF_01457"/>
    </source>
</evidence>
<dbReference type="Gene3D" id="2.40.10.220">
    <property type="entry name" value="predicted glycosyltransferase like domains"/>
    <property type="match status" value="1"/>
</dbReference>
<comment type="subcellular location">
    <subcellularLocation>
        <location evidence="4">Bacterial flagellum basal body</location>
    </subcellularLocation>
</comment>
<feature type="domain" description="PilZ" evidence="5">
    <location>
        <begin position="107"/>
        <end position="224"/>
    </location>
</feature>
<evidence type="ECO:0000256" key="1">
    <source>
        <dbReference type="ARBA" id="ARBA00022636"/>
    </source>
</evidence>
<sequence>MSTPLEIVHHIRRVIAASNLVTVFSNRGKTFMLTRLLAVDAKAGKLVFDIGSGDDVNRQIASSDRNVFVCSPEGIKTQFVTGPARLISWEDRPAFVVDLPLEVIKLQRREYFRIQTPLASPLLCRLHDYVNPDGERGISLPIYDVSLGGLSLVLPGDAPGFEIGTVFSDCSLDLRQQGSLPVELEIRNRLIMQQKNGAEQHRIGCMFIHLNHPLQNQLQRYIAQLERERRALLD</sequence>
<dbReference type="AlphaFoldDB" id="A0A2S0PF97"/>
<dbReference type="GO" id="GO:0071945">
    <property type="term" value="P:regulation of bacterial-type flagellum-dependent cell motility by regulation of motor speed"/>
    <property type="evidence" value="ECO:0007669"/>
    <property type="project" value="UniProtKB-UniRule"/>
</dbReference>
<evidence type="ECO:0000313" key="7">
    <source>
        <dbReference type="EMBL" id="AVY96015.1"/>
    </source>
</evidence>
<reference evidence="7 8" key="1">
    <citation type="submission" date="2018-04" db="EMBL/GenBank/DDBJ databases">
        <title>Denitrifier Microvirgula.</title>
        <authorList>
            <person name="Anderson E."/>
            <person name="Jang J."/>
            <person name="Ishii S."/>
        </authorList>
    </citation>
    <scope>NUCLEOTIDE SEQUENCE [LARGE SCALE GENOMIC DNA]</scope>
    <source>
        <strain evidence="7 8">BE2.4</strain>
    </source>
</reference>
<dbReference type="GO" id="GO:0035438">
    <property type="term" value="F:cyclic-di-GMP binding"/>
    <property type="evidence" value="ECO:0007669"/>
    <property type="project" value="UniProtKB-UniRule"/>
</dbReference>
<dbReference type="GO" id="GO:0009425">
    <property type="term" value="C:bacterial-type flagellum basal body"/>
    <property type="evidence" value="ECO:0007669"/>
    <property type="project" value="UniProtKB-SubCell"/>
</dbReference>
<keyword evidence="8" id="KW-1185">Reference proteome</keyword>
<keyword evidence="7" id="KW-0969">Cilium</keyword>
<evidence type="ECO:0000259" key="6">
    <source>
        <dbReference type="Pfam" id="PF07317"/>
    </source>
</evidence>
<dbReference type="GO" id="GO:0071973">
    <property type="term" value="P:bacterial-type flagellum-dependent cell motility"/>
    <property type="evidence" value="ECO:0007669"/>
    <property type="project" value="UniProtKB-UniRule"/>
</dbReference>
<organism evidence="7 8">
    <name type="scientific">Microvirgula aerodenitrificans</name>
    <dbReference type="NCBI Taxonomy" id="57480"/>
    <lineage>
        <taxon>Bacteria</taxon>
        <taxon>Pseudomonadati</taxon>
        <taxon>Pseudomonadota</taxon>
        <taxon>Betaproteobacteria</taxon>
        <taxon>Neisseriales</taxon>
        <taxon>Aquaspirillaceae</taxon>
        <taxon>Microvirgula</taxon>
    </lineage>
</organism>
<keyword evidence="7" id="KW-0966">Cell projection</keyword>
<dbReference type="KEGG" id="maer:DAI18_07785"/>
<keyword evidence="7" id="KW-0282">Flagellum</keyword>
<feature type="domain" description="Type III secretion system flagellar brake protein YcgR PilZN" evidence="6">
    <location>
        <begin position="2"/>
        <end position="104"/>
    </location>
</feature>
<dbReference type="Gene3D" id="2.30.110.10">
    <property type="entry name" value="Electron Transport, Fmn-binding Protein, Chain A"/>
    <property type="match status" value="1"/>
</dbReference>
<dbReference type="Proteomes" id="UP000244173">
    <property type="component" value="Chromosome"/>
</dbReference>
<dbReference type="HAMAP" id="MF_01457">
    <property type="entry name" value="YcgR"/>
    <property type="match status" value="1"/>
</dbReference>
<dbReference type="InterPro" id="IPR009926">
    <property type="entry name" value="T3SS_YcgR_PilZN"/>
</dbReference>
<evidence type="ECO:0000256" key="3">
    <source>
        <dbReference type="ARBA" id="ARBA00023143"/>
    </source>
</evidence>
<name>A0A2S0PF97_9NEIS</name>
<dbReference type="OrthoDB" id="5572581at2"/>
<dbReference type="InterPro" id="IPR009875">
    <property type="entry name" value="PilZ_domain"/>
</dbReference>
<dbReference type="InterPro" id="IPR012349">
    <property type="entry name" value="Split_barrel_FMN-bd"/>
</dbReference>
<comment type="subunit">
    <text evidence="4">Monomer. Interacts with the flagellar basal bodies.</text>
</comment>
<evidence type="ECO:0000313" key="8">
    <source>
        <dbReference type="Proteomes" id="UP000244173"/>
    </source>
</evidence>
<dbReference type="Pfam" id="PF07238">
    <property type="entry name" value="PilZ"/>
    <property type="match status" value="1"/>
</dbReference>
<keyword evidence="2 4" id="KW-0547">Nucleotide-binding</keyword>
<evidence type="ECO:0000256" key="2">
    <source>
        <dbReference type="ARBA" id="ARBA00022741"/>
    </source>
</evidence>
<dbReference type="EMBL" id="CP028519">
    <property type="protein sequence ID" value="AVY96015.1"/>
    <property type="molecule type" value="Genomic_DNA"/>
</dbReference>
<gene>
    <name evidence="4" type="primary">ycgR</name>
    <name evidence="7" type="ORF">DAI18_07785</name>
</gene>
<comment type="similarity">
    <text evidence="4">Belongs to the YcgR family.</text>
</comment>
<evidence type="ECO:0000259" key="5">
    <source>
        <dbReference type="Pfam" id="PF07238"/>
    </source>
</evidence>
<keyword evidence="3 4" id="KW-0975">Bacterial flagellum</keyword>
<accession>A0A2S0PF97</accession>
<proteinExistence type="inferred from homology"/>
<dbReference type="Pfam" id="PF07317">
    <property type="entry name" value="PilZN"/>
    <property type="match status" value="1"/>
</dbReference>